<evidence type="ECO:0000313" key="4">
    <source>
        <dbReference type="EMBL" id="KAL3772161.1"/>
    </source>
</evidence>
<feature type="signal peptide" evidence="3">
    <location>
        <begin position="1"/>
        <end position="21"/>
    </location>
</feature>
<feature type="region of interest" description="Disordered" evidence="2">
    <location>
        <begin position="151"/>
        <end position="220"/>
    </location>
</feature>
<dbReference type="SUPFAM" id="SSF54593">
    <property type="entry name" value="Glyoxalase/Bleomycin resistance protein/Dihydroxybiphenyl dioxygenase"/>
    <property type="match status" value="1"/>
</dbReference>
<evidence type="ECO:0008006" key="6">
    <source>
        <dbReference type="Google" id="ProtNLM"/>
    </source>
</evidence>
<comment type="caution">
    <text evidence="4">The sequence shown here is derived from an EMBL/GenBank/DDBJ whole genome shotgun (WGS) entry which is preliminary data.</text>
</comment>
<evidence type="ECO:0000313" key="5">
    <source>
        <dbReference type="Proteomes" id="UP001530400"/>
    </source>
</evidence>
<dbReference type="PANTHER" id="PTHR21366">
    <property type="entry name" value="GLYOXALASE FAMILY PROTEIN"/>
    <property type="match status" value="1"/>
</dbReference>
<proteinExistence type="inferred from homology"/>
<dbReference type="Gene3D" id="3.10.180.10">
    <property type="entry name" value="2,3-Dihydroxybiphenyl 1,2-Dioxygenase, domain 1"/>
    <property type="match status" value="1"/>
</dbReference>
<feature type="chain" id="PRO_5044827809" description="VOC domain-containing protein" evidence="3">
    <location>
        <begin position="22"/>
        <end position="306"/>
    </location>
</feature>
<gene>
    <name evidence="4" type="ORF">ACHAWO_004178</name>
</gene>
<name>A0ABD3NCX4_9STRA</name>
<dbReference type="PANTHER" id="PTHR21366:SF14">
    <property type="entry name" value="GLYOXALASE DOMAIN-CONTAINING PROTEIN 5"/>
    <property type="match status" value="1"/>
</dbReference>
<dbReference type="InterPro" id="IPR050383">
    <property type="entry name" value="GlyoxalaseI/FosfomycinResist"/>
</dbReference>
<feature type="compositionally biased region" description="Polar residues" evidence="2">
    <location>
        <begin position="197"/>
        <end position="207"/>
    </location>
</feature>
<feature type="compositionally biased region" description="Low complexity" evidence="2">
    <location>
        <begin position="208"/>
        <end position="220"/>
    </location>
</feature>
<organism evidence="4 5">
    <name type="scientific">Cyclotella atomus</name>
    <dbReference type="NCBI Taxonomy" id="382360"/>
    <lineage>
        <taxon>Eukaryota</taxon>
        <taxon>Sar</taxon>
        <taxon>Stramenopiles</taxon>
        <taxon>Ochrophyta</taxon>
        <taxon>Bacillariophyta</taxon>
        <taxon>Coscinodiscophyceae</taxon>
        <taxon>Thalassiosirophycidae</taxon>
        <taxon>Stephanodiscales</taxon>
        <taxon>Stephanodiscaceae</taxon>
        <taxon>Cyclotella</taxon>
    </lineage>
</organism>
<evidence type="ECO:0000256" key="1">
    <source>
        <dbReference type="ARBA" id="ARBA00010363"/>
    </source>
</evidence>
<keyword evidence="3" id="KW-0732">Signal</keyword>
<accession>A0ABD3NCX4</accession>
<protein>
    <recommendedName>
        <fullName evidence="6">VOC domain-containing protein</fullName>
    </recommendedName>
</protein>
<dbReference type="Proteomes" id="UP001530400">
    <property type="component" value="Unassembled WGS sequence"/>
</dbReference>
<dbReference type="InterPro" id="IPR029068">
    <property type="entry name" value="Glyas_Bleomycin-R_OHBP_Dase"/>
</dbReference>
<reference evidence="4 5" key="1">
    <citation type="submission" date="2024-10" db="EMBL/GenBank/DDBJ databases">
        <title>Updated reference genomes for cyclostephanoid diatoms.</title>
        <authorList>
            <person name="Roberts W.R."/>
            <person name="Alverson A.J."/>
        </authorList>
    </citation>
    <scope>NUCLEOTIDE SEQUENCE [LARGE SCALE GENOMIC DNA]</scope>
    <source>
        <strain evidence="4 5">AJA010-31</strain>
    </source>
</reference>
<dbReference type="InterPro" id="IPR010710">
    <property type="entry name" value="DUF1289"/>
</dbReference>
<dbReference type="AlphaFoldDB" id="A0ABD3NCX4"/>
<evidence type="ECO:0000256" key="3">
    <source>
        <dbReference type="SAM" id="SignalP"/>
    </source>
</evidence>
<evidence type="ECO:0000256" key="2">
    <source>
        <dbReference type="SAM" id="MobiDB-lite"/>
    </source>
</evidence>
<sequence>MPTAIAVVRLIVFIIISSASAFLQPISHIYGSSYIAMSQQPLSAGESSAQSAKPPFQLQHIDHVVIRCKHDGTEAVTKMHAGGQGVSSIDNVHFSSATSTLDHLCIRVEPFDEKLMMEYLEKEGVPIVVAGGNRLGADGVGRSIYISDPEGNVVELKGPPVKSSTQQSGAKEDEEAPMQLETTVSTKSDDDPPSIGASDNNDTQENQNDSSTSSAAANDTAEVSATPCVRICRYNSSFQDGQVCIGCFREAYEIQTWQSMTATEKAMTLLDAIDRCNASDRTFEGSITRDELMRQYSYWEKMSKSN</sequence>
<keyword evidence="5" id="KW-1185">Reference proteome</keyword>
<comment type="similarity">
    <text evidence="1">Belongs to the glyoxalase I family.</text>
</comment>
<dbReference type="Pfam" id="PF06945">
    <property type="entry name" value="DUF1289"/>
    <property type="match status" value="1"/>
</dbReference>
<dbReference type="EMBL" id="JALLPJ020001273">
    <property type="protein sequence ID" value="KAL3772161.1"/>
    <property type="molecule type" value="Genomic_DNA"/>
</dbReference>